<keyword evidence="2" id="KW-1185">Reference proteome</keyword>
<dbReference type="EMBL" id="CP043494">
    <property type="protein sequence ID" value="WNG50661.1"/>
    <property type="molecule type" value="Genomic_DNA"/>
</dbReference>
<evidence type="ECO:0000313" key="1">
    <source>
        <dbReference type="EMBL" id="WNG50661.1"/>
    </source>
</evidence>
<dbReference type="PROSITE" id="PS51257">
    <property type="entry name" value="PROKAR_LIPOPROTEIN"/>
    <property type="match status" value="1"/>
</dbReference>
<dbReference type="RefSeq" id="WP_395810016.1">
    <property type="nucleotide sequence ID" value="NZ_CP043494.1"/>
</dbReference>
<sequence>MTNRRLMPVLLVGLGSLMTGCMETPAPEERLCQRYCYGQLSAVPTQGATSCASSDDSYWDNCVRTCTRDIDAIAETCRTSLVQAYGCGADHSWFCVPQEGEGEGRTLTQFDTCRDAWDATYACEKALSDGGTPP</sequence>
<accession>A0ABY9X5J0</accession>
<organism evidence="1 2">
    <name type="scientific">Archangium minus</name>
    <dbReference type="NCBI Taxonomy" id="83450"/>
    <lineage>
        <taxon>Bacteria</taxon>
        <taxon>Pseudomonadati</taxon>
        <taxon>Myxococcota</taxon>
        <taxon>Myxococcia</taxon>
        <taxon>Myxococcales</taxon>
        <taxon>Cystobacterineae</taxon>
        <taxon>Archangiaceae</taxon>
        <taxon>Archangium</taxon>
    </lineage>
</organism>
<evidence type="ECO:0000313" key="2">
    <source>
        <dbReference type="Proteomes" id="UP001611383"/>
    </source>
</evidence>
<dbReference type="Proteomes" id="UP001611383">
    <property type="component" value="Chromosome"/>
</dbReference>
<evidence type="ECO:0008006" key="3">
    <source>
        <dbReference type="Google" id="ProtNLM"/>
    </source>
</evidence>
<name>A0ABY9X5J0_9BACT</name>
<protein>
    <recommendedName>
        <fullName evidence="3">Lipoprotein</fullName>
    </recommendedName>
</protein>
<gene>
    <name evidence="1" type="ORF">F0U60_45955</name>
</gene>
<proteinExistence type="predicted"/>
<reference evidence="1 2" key="1">
    <citation type="submission" date="2019-08" db="EMBL/GenBank/DDBJ databases">
        <title>Archangium and Cystobacter genomes.</title>
        <authorList>
            <person name="Chen I.-C.K."/>
            <person name="Wielgoss S."/>
        </authorList>
    </citation>
    <scope>NUCLEOTIDE SEQUENCE [LARGE SCALE GENOMIC DNA]</scope>
    <source>
        <strain evidence="1 2">Cbm 6</strain>
    </source>
</reference>